<evidence type="ECO:0000256" key="1">
    <source>
        <dbReference type="SAM" id="SignalP"/>
    </source>
</evidence>
<feature type="chain" id="PRO_5046884926" description="Conodipine-M alpha chain" evidence="1">
    <location>
        <begin position="23"/>
        <end position="158"/>
    </location>
</feature>
<name>A0ABN8QVV9_9CNID</name>
<comment type="caution">
    <text evidence="2">The sequence shown here is derived from an EMBL/GenBank/DDBJ whole genome shotgun (WGS) entry which is preliminary data.</text>
</comment>
<keyword evidence="1" id="KW-0732">Signal</keyword>
<organism evidence="2 3">
    <name type="scientific">Porites lobata</name>
    <dbReference type="NCBI Taxonomy" id="104759"/>
    <lineage>
        <taxon>Eukaryota</taxon>
        <taxon>Metazoa</taxon>
        <taxon>Cnidaria</taxon>
        <taxon>Anthozoa</taxon>
        <taxon>Hexacorallia</taxon>
        <taxon>Scleractinia</taxon>
        <taxon>Fungiina</taxon>
        <taxon>Poritidae</taxon>
        <taxon>Porites</taxon>
    </lineage>
</organism>
<dbReference type="PANTHER" id="PTHR37687">
    <property type="entry name" value="AGAP006772-PA"/>
    <property type="match status" value="1"/>
</dbReference>
<feature type="signal peptide" evidence="1">
    <location>
        <begin position="1"/>
        <end position="22"/>
    </location>
</feature>
<evidence type="ECO:0000313" key="2">
    <source>
        <dbReference type="EMBL" id="CAH3171029.1"/>
    </source>
</evidence>
<dbReference type="InterPro" id="IPR036444">
    <property type="entry name" value="PLipase_A2_dom_sf"/>
</dbReference>
<protein>
    <recommendedName>
        <fullName evidence="4">Conodipine-M alpha chain</fullName>
    </recommendedName>
</protein>
<dbReference type="EMBL" id="CALNXK010000160">
    <property type="protein sequence ID" value="CAH3171029.1"/>
    <property type="molecule type" value="Genomic_DNA"/>
</dbReference>
<reference evidence="2 3" key="1">
    <citation type="submission" date="2022-05" db="EMBL/GenBank/DDBJ databases">
        <authorList>
            <consortium name="Genoscope - CEA"/>
            <person name="William W."/>
        </authorList>
    </citation>
    <scope>NUCLEOTIDE SEQUENCE [LARGE SCALE GENOMIC DNA]</scope>
</reference>
<keyword evidence="3" id="KW-1185">Reference proteome</keyword>
<dbReference type="Proteomes" id="UP001159405">
    <property type="component" value="Unassembled WGS sequence"/>
</dbReference>
<dbReference type="Gene3D" id="1.20.90.10">
    <property type="entry name" value="Phospholipase A2 domain"/>
    <property type="match status" value="1"/>
</dbReference>
<proteinExistence type="predicted"/>
<gene>
    <name evidence="2" type="ORF">PLOB_00011527</name>
</gene>
<evidence type="ECO:0000313" key="3">
    <source>
        <dbReference type="Proteomes" id="UP001159405"/>
    </source>
</evidence>
<sequence>MAYTALLLTFGLVVVEFKFCSCRVCEADRNTNGCSTPMGMNAPFKREFTPACDKHDICYGCGHHYNWTRKECDKSLLNDMLRACNGRIRKRRGITDVVLDIWYFFQGLSKEKRRCKIAADMYYKIVRAFGGSHFEKRDHSYCKSTCADKHGSPYEDLY</sequence>
<accession>A0ABN8QVV9</accession>
<dbReference type="SUPFAM" id="SSF48619">
    <property type="entry name" value="Phospholipase A2, PLA2"/>
    <property type="match status" value="1"/>
</dbReference>
<evidence type="ECO:0008006" key="4">
    <source>
        <dbReference type="Google" id="ProtNLM"/>
    </source>
</evidence>
<dbReference type="PANTHER" id="PTHR37687:SF1">
    <property type="entry name" value="AGAP006772-PA"/>
    <property type="match status" value="1"/>
</dbReference>
<dbReference type="InterPro" id="IPR038875">
    <property type="entry name" value="PLA2_conodipine-like"/>
</dbReference>